<evidence type="ECO:0000259" key="7">
    <source>
        <dbReference type="Pfam" id="PF01435"/>
    </source>
</evidence>
<keyword evidence="2" id="KW-0479">Metal-binding</keyword>
<dbReference type="InterPro" id="IPR001915">
    <property type="entry name" value="Peptidase_M48"/>
</dbReference>
<evidence type="ECO:0000313" key="8">
    <source>
        <dbReference type="EMBL" id="UUP18271.1"/>
    </source>
</evidence>
<dbReference type="Gene3D" id="3.30.2010.10">
    <property type="entry name" value="Metalloproteases ('zincins'), catalytic domain"/>
    <property type="match status" value="1"/>
</dbReference>
<dbReference type="EMBL" id="CP030941">
    <property type="protein sequence ID" value="UUP18271.1"/>
    <property type="molecule type" value="Genomic_DNA"/>
</dbReference>
<sequence length="200" mass="21628">MAASQPSDNPALQEMADRVSGRLLAAAGEAPENWEILVLERPEINAFALPGNKIGVFEGMFRVVETEDQLAAIIGHEIGHLGAEHSQERMNTQLLTDLGLRALTFLLQAGEVQYASEIAAALGIGVEYGVVLPYSRRQELEADRLGLIAMASAGYDPRSAVALWRRMDAVGRSRTPEFLATHPAPGSRIEAIEAMLPDLI</sequence>
<evidence type="ECO:0000313" key="9">
    <source>
        <dbReference type="Proteomes" id="UP001342418"/>
    </source>
</evidence>
<dbReference type="PANTHER" id="PTHR22726:SF24">
    <property type="entry name" value="M48 FAMILY METALLOPEPTIDASE"/>
    <property type="match status" value="1"/>
</dbReference>
<evidence type="ECO:0000256" key="2">
    <source>
        <dbReference type="ARBA" id="ARBA00022723"/>
    </source>
</evidence>
<proteinExistence type="inferred from homology"/>
<dbReference type="EC" id="3.4.-.-" evidence="8"/>
<keyword evidence="9" id="KW-1185">Reference proteome</keyword>
<protein>
    <submittedName>
        <fullName evidence="8">Beta-barrel assembly-enhancing protease</fullName>
        <ecNumber evidence="8">3.4.-.-</ecNumber>
    </submittedName>
</protein>
<evidence type="ECO:0000256" key="4">
    <source>
        <dbReference type="ARBA" id="ARBA00022833"/>
    </source>
</evidence>
<keyword evidence="1 6" id="KW-0645">Protease</keyword>
<dbReference type="Proteomes" id="UP001342418">
    <property type="component" value="Chromosome"/>
</dbReference>
<evidence type="ECO:0000256" key="6">
    <source>
        <dbReference type="RuleBase" id="RU003983"/>
    </source>
</evidence>
<evidence type="ECO:0000256" key="5">
    <source>
        <dbReference type="ARBA" id="ARBA00023049"/>
    </source>
</evidence>
<keyword evidence="5 6" id="KW-0482">Metalloprotease</keyword>
<reference evidence="8 9" key="1">
    <citation type="submission" date="2018-07" db="EMBL/GenBank/DDBJ databases">
        <title>Genome sequence of Nitratireductor thuwali#1536.</title>
        <authorList>
            <person name="Michoud G."/>
            <person name="Merlino G."/>
            <person name="Sefrji F.O."/>
            <person name="Daffonchio D."/>
        </authorList>
    </citation>
    <scope>NUCLEOTIDE SEQUENCE [LARGE SCALE GENOMIC DNA]</scope>
    <source>
        <strain evidence="9">Nit1536</strain>
    </source>
</reference>
<name>A0ABY5MM04_9HYPH</name>
<feature type="domain" description="Peptidase M48" evidence="7">
    <location>
        <begin position="9"/>
        <end position="195"/>
    </location>
</feature>
<accession>A0ABY5MM04</accession>
<evidence type="ECO:0000256" key="3">
    <source>
        <dbReference type="ARBA" id="ARBA00022801"/>
    </source>
</evidence>
<dbReference type="GO" id="GO:0006508">
    <property type="term" value="P:proteolysis"/>
    <property type="evidence" value="ECO:0007669"/>
    <property type="project" value="UniProtKB-KW"/>
</dbReference>
<gene>
    <name evidence="8" type="primary">bepA_3</name>
    <name evidence="8" type="ORF">NTH_02751</name>
</gene>
<comment type="cofactor">
    <cofactor evidence="6">
        <name>Zn(2+)</name>
        <dbReference type="ChEBI" id="CHEBI:29105"/>
    </cofactor>
    <text evidence="6">Binds 1 zinc ion per subunit.</text>
</comment>
<keyword evidence="3 6" id="KW-0378">Hydrolase</keyword>
<comment type="similarity">
    <text evidence="6">Belongs to the peptidase M48 family.</text>
</comment>
<dbReference type="InterPro" id="IPR051156">
    <property type="entry name" value="Mito/Outer_Membr_Metalloprot"/>
</dbReference>
<dbReference type="Pfam" id="PF01435">
    <property type="entry name" value="Peptidase_M48"/>
    <property type="match status" value="1"/>
</dbReference>
<keyword evidence="4 6" id="KW-0862">Zinc</keyword>
<dbReference type="CDD" id="cd07331">
    <property type="entry name" value="M48C_Oma1_like"/>
    <property type="match status" value="1"/>
</dbReference>
<organism evidence="8 9">
    <name type="scientific">Nitratireductor thuwali</name>
    <dbReference type="NCBI Taxonomy" id="2267699"/>
    <lineage>
        <taxon>Bacteria</taxon>
        <taxon>Pseudomonadati</taxon>
        <taxon>Pseudomonadota</taxon>
        <taxon>Alphaproteobacteria</taxon>
        <taxon>Hyphomicrobiales</taxon>
        <taxon>Phyllobacteriaceae</taxon>
        <taxon>Nitratireductor</taxon>
    </lineage>
</organism>
<evidence type="ECO:0000256" key="1">
    <source>
        <dbReference type="ARBA" id="ARBA00022670"/>
    </source>
</evidence>
<dbReference type="PANTHER" id="PTHR22726">
    <property type="entry name" value="METALLOENDOPEPTIDASE OMA1"/>
    <property type="match status" value="1"/>
</dbReference>
<dbReference type="GO" id="GO:0008233">
    <property type="term" value="F:peptidase activity"/>
    <property type="evidence" value="ECO:0007669"/>
    <property type="project" value="UniProtKB-KW"/>
</dbReference>